<reference evidence="6 7" key="1">
    <citation type="submission" date="2017-04" db="EMBL/GenBank/DDBJ databases">
        <title>Novel microbial lineages endemic to geothermal iron-oxide mats fill important gaps in the evolutionary history of Archaea.</title>
        <authorList>
            <person name="Jay Z.J."/>
            <person name="Beam J.P."/>
            <person name="Dlakic M."/>
            <person name="Rusch D.B."/>
            <person name="Kozubal M.A."/>
            <person name="Inskeep W.P."/>
        </authorList>
    </citation>
    <scope>NUCLEOTIDE SEQUENCE [LARGE SCALE GENOMIC DNA]</scope>
    <source>
        <strain evidence="6">BE_D</strain>
    </source>
</reference>
<comment type="caution">
    <text evidence="6">The sequence shown here is derived from an EMBL/GenBank/DDBJ whole genome shotgun (WGS) entry which is preliminary data.</text>
</comment>
<evidence type="ECO:0000256" key="1">
    <source>
        <dbReference type="ARBA" id="ARBA00022630"/>
    </source>
</evidence>
<dbReference type="GO" id="GO:0008726">
    <property type="term" value="F:alkanesulfonate monooxygenase activity"/>
    <property type="evidence" value="ECO:0007669"/>
    <property type="project" value="TreeGrafter"/>
</dbReference>
<evidence type="ECO:0000313" key="7">
    <source>
        <dbReference type="Proteomes" id="UP000240569"/>
    </source>
</evidence>
<sequence length="307" mass="34355">MLEKSAIMLEPQEGMSAKQVVEWAKIAENAGFGRIFRSDHLLPTSGRRGIPSPECWTTLGLVAATTQRVEFGPLVSPVGFRNPALLANMACTLHSFSNGRLVLGVGAGWYRDEYLAYGFHFPSIKTRLEQLDEALRIIRPLIKGERVDFDGKHFSAHTQVLPKPEKGVHLIVGGSNPQVVELAAQHCDEWNFFAMNIEKFKELKRVFLSKAKSDAVISRMGPFLIAEDEQALKQKLARFSQRFRASSIENAKEELKKRGVLLGSVDEFAKQIEEWTAQGVERFMFQILEPQDKSVVGLLCSALKQIA</sequence>
<dbReference type="Gene3D" id="3.20.20.30">
    <property type="entry name" value="Luciferase-like domain"/>
    <property type="match status" value="1"/>
</dbReference>
<dbReference type="InterPro" id="IPR011251">
    <property type="entry name" value="Luciferase-like_dom"/>
</dbReference>
<keyword evidence="1" id="KW-0285">Flavoprotein</keyword>
<dbReference type="InterPro" id="IPR036661">
    <property type="entry name" value="Luciferase-like_sf"/>
</dbReference>
<evidence type="ECO:0000313" key="6">
    <source>
        <dbReference type="EMBL" id="PSN86016.1"/>
    </source>
</evidence>
<keyword evidence="2" id="KW-0288">FMN</keyword>
<dbReference type="Proteomes" id="UP000240569">
    <property type="component" value="Unassembled WGS sequence"/>
</dbReference>
<dbReference type="SUPFAM" id="SSF51679">
    <property type="entry name" value="Bacterial luciferase-like"/>
    <property type="match status" value="1"/>
</dbReference>
<dbReference type="Pfam" id="PF00296">
    <property type="entry name" value="Bac_luciferase"/>
    <property type="match status" value="1"/>
</dbReference>
<evidence type="ECO:0000256" key="4">
    <source>
        <dbReference type="ARBA" id="ARBA00023033"/>
    </source>
</evidence>
<gene>
    <name evidence="6" type="ORF">B9Q02_04115</name>
</gene>
<name>A0A2R6AHZ8_9ARCH</name>
<evidence type="ECO:0000256" key="2">
    <source>
        <dbReference type="ARBA" id="ARBA00022643"/>
    </source>
</evidence>
<keyword evidence="3" id="KW-0560">Oxidoreductase</keyword>
<dbReference type="GO" id="GO:0046306">
    <property type="term" value="P:alkanesulfonate catabolic process"/>
    <property type="evidence" value="ECO:0007669"/>
    <property type="project" value="TreeGrafter"/>
</dbReference>
<evidence type="ECO:0000259" key="5">
    <source>
        <dbReference type="Pfam" id="PF00296"/>
    </source>
</evidence>
<dbReference type="InterPro" id="IPR050172">
    <property type="entry name" value="SsuD_RutA_monooxygenase"/>
</dbReference>
<protein>
    <recommendedName>
        <fullName evidence="5">Luciferase-like domain-containing protein</fullName>
    </recommendedName>
</protein>
<keyword evidence="4" id="KW-0503">Monooxygenase</keyword>
<dbReference type="AlphaFoldDB" id="A0A2R6AHZ8"/>
<feature type="domain" description="Luciferase-like" evidence="5">
    <location>
        <begin position="13"/>
        <end position="277"/>
    </location>
</feature>
<accession>A0A2R6AHZ8</accession>
<dbReference type="EMBL" id="NEXD01000015">
    <property type="protein sequence ID" value="PSN86016.1"/>
    <property type="molecule type" value="Genomic_DNA"/>
</dbReference>
<proteinExistence type="predicted"/>
<dbReference type="PANTHER" id="PTHR42847">
    <property type="entry name" value="ALKANESULFONATE MONOOXYGENASE"/>
    <property type="match status" value="1"/>
</dbReference>
<dbReference type="PANTHER" id="PTHR42847:SF4">
    <property type="entry name" value="ALKANESULFONATE MONOOXYGENASE-RELATED"/>
    <property type="match status" value="1"/>
</dbReference>
<organism evidence="6 7">
    <name type="scientific">Candidatus Marsarchaeota G1 archaeon BE_D</name>
    <dbReference type="NCBI Taxonomy" id="1978156"/>
    <lineage>
        <taxon>Archaea</taxon>
        <taxon>Candidatus Marsarchaeota</taxon>
        <taxon>Candidatus Marsarchaeota group 1</taxon>
    </lineage>
</organism>
<evidence type="ECO:0000256" key="3">
    <source>
        <dbReference type="ARBA" id="ARBA00023002"/>
    </source>
</evidence>